<protein>
    <submittedName>
        <fullName evidence="1">Uncharacterized protein</fullName>
    </submittedName>
</protein>
<dbReference type="AlphaFoldDB" id="A0A0G1FIU1"/>
<evidence type="ECO:0000313" key="1">
    <source>
        <dbReference type="EMBL" id="KKS86753.1"/>
    </source>
</evidence>
<evidence type="ECO:0000313" key="2">
    <source>
        <dbReference type="Proteomes" id="UP000034050"/>
    </source>
</evidence>
<reference evidence="1 2" key="1">
    <citation type="journal article" date="2015" name="Nature">
        <title>rRNA introns, odd ribosomes, and small enigmatic genomes across a large radiation of phyla.</title>
        <authorList>
            <person name="Brown C.T."/>
            <person name="Hug L.A."/>
            <person name="Thomas B.C."/>
            <person name="Sharon I."/>
            <person name="Castelle C.J."/>
            <person name="Singh A."/>
            <person name="Wilkins M.J."/>
            <person name="Williams K.H."/>
            <person name="Banfield J.F."/>
        </authorList>
    </citation>
    <scope>NUCLEOTIDE SEQUENCE [LARGE SCALE GENOMIC DNA]</scope>
</reference>
<comment type="caution">
    <text evidence="1">The sequence shown here is derived from an EMBL/GenBank/DDBJ whole genome shotgun (WGS) entry which is preliminary data.</text>
</comment>
<dbReference type="Proteomes" id="UP000034050">
    <property type="component" value="Unassembled WGS sequence"/>
</dbReference>
<proteinExistence type="predicted"/>
<organism evidence="1 2">
    <name type="scientific">Candidatus Gottesmanbacteria bacterium GW2011_GWB1_43_11</name>
    <dbReference type="NCBI Taxonomy" id="1618446"/>
    <lineage>
        <taxon>Bacteria</taxon>
        <taxon>Candidatus Gottesmaniibacteriota</taxon>
    </lineage>
</organism>
<sequence length="136" mass="14711">MTDPPYESAEFAETGAAQELGDRAQKAEANFFKKTWENGRKLYEKLSNNPVVRAGVLTALEFVGIGVGGYTLADVVLGADALANVREGLNIWSRHSLNERGQYVLKGFLQAGVAAIPLPISGIGDKVIQNILPIRR</sequence>
<accession>A0A0G1FIU1</accession>
<gene>
    <name evidence="1" type="ORF">UV61_C0007G0011</name>
</gene>
<dbReference type="STRING" id="1618446.UV61_C0007G0011"/>
<dbReference type="EMBL" id="LCFD01000007">
    <property type="protein sequence ID" value="KKS86753.1"/>
    <property type="molecule type" value="Genomic_DNA"/>
</dbReference>
<name>A0A0G1FIU1_9BACT</name>